<gene>
    <name evidence="5" type="ORF">P167DRAFT_184918</name>
</gene>
<dbReference type="CDD" id="cd22453">
    <property type="entry name" value="KH-I_MUG60_like"/>
    <property type="match status" value="1"/>
</dbReference>
<keyword evidence="6" id="KW-1185">Reference proteome</keyword>
<dbReference type="GO" id="GO:0005737">
    <property type="term" value="C:cytoplasm"/>
    <property type="evidence" value="ECO:0007669"/>
    <property type="project" value="TreeGrafter"/>
</dbReference>
<organism evidence="5 6">
    <name type="scientific">Morchella conica CCBAS932</name>
    <dbReference type="NCBI Taxonomy" id="1392247"/>
    <lineage>
        <taxon>Eukaryota</taxon>
        <taxon>Fungi</taxon>
        <taxon>Dikarya</taxon>
        <taxon>Ascomycota</taxon>
        <taxon>Pezizomycotina</taxon>
        <taxon>Pezizomycetes</taxon>
        <taxon>Pezizales</taxon>
        <taxon>Morchellaceae</taxon>
        <taxon>Morchella</taxon>
    </lineage>
</organism>
<dbReference type="SMART" id="SM00322">
    <property type="entry name" value="KH"/>
    <property type="match status" value="3"/>
</dbReference>
<dbReference type="InterPro" id="IPR004087">
    <property type="entry name" value="KH_dom"/>
</dbReference>
<accession>A0A3N4KMA6</accession>
<dbReference type="InterPro" id="IPR056553">
    <property type="entry name" value="KH_Mug60-KHD4"/>
</dbReference>
<dbReference type="EMBL" id="ML119133">
    <property type="protein sequence ID" value="RPB11713.1"/>
    <property type="molecule type" value="Genomic_DNA"/>
</dbReference>
<evidence type="ECO:0000256" key="1">
    <source>
        <dbReference type="ARBA" id="ARBA00022737"/>
    </source>
</evidence>
<feature type="domain" description="K Homology" evidence="4">
    <location>
        <begin position="569"/>
        <end position="652"/>
    </location>
</feature>
<evidence type="ECO:0000313" key="5">
    <source>
        <dbReference type="EMBL" id="RPB11713.1"/>
    </source>
</evidence>
<dbReference type="InterPro" id="IPR036612">
    <property type="entry name" value="KH_dom_type_1_sf"/>
</dbReference>
<sequence length="962" mass="106996">MFNGHHHHQHHHHHHQQPIHGLPPKPVFDNGSPLSLSPSNKGPAKPKDENNPVSYSFCIPFSILPGPDPDDIITASPGAKERWIQSVERFNDTDTPAYSLPIHQANVDTLRKLCKEISDALEFKCEAALTVSEPQHGSYRQTKRGIITNVWLSGHPESVLRARGVIMQNTPVALRTAYVNIDRDQIYDDENVFNQNFFSHLEHTASFTGTDIFLLKTPGISADAAAAADLGNSTSQSNRLQIKIYGDYESVEHAKTRVLVAIDDMLGQVLDTTMVELSTQSLICGRGRKNIKHIESQTRTAIYFPPPFPRIYGYRPPHATSRDPDQVFITGSCREDIAKAERMLVNIRRGLRLYVKDVSITMTKLDYLLLERLDDIKKIMEANATYVQLPRLGSLGQRDVCMRIQGTETLNIERTVRSIMAICGQYYNATWWMIPPDMHHGELTSLPAPQDLRKMITDISAFSGADIAFNKQSFDMCGVDDCVKIAMHILSEVRLVKQYPFQTRVKIELANEHKEFVSGKKNGKINKIMGQAGIQIVFDAFNEYNFFIDVVSNNFEQAALGLHLVEHELPASVSFHVPDSYHKRIIGIGGQHIQRIMKKYSVFVKFSNAMERGSAGRMESDDSKVDNVVCRTPARNAKNLELVKAEIMKMVQQADAEIVEENVIVPRLLHRPLMAQRQIFDDLEAKWGCSVIFPSTESASDVVKIKGPEWQIPQAVHEFLSHVPESHKIQLLRSKQLEDLIHGEAINHQVTEPMRRQFGIEMNFERKENYAKNQTVSFTYTRNNAGGVRDAIDMLTNFLVANGVDAEPVNGALPRPKSDSFEDYAPFFEQRILQKTSPVGSLGSTTAQGNRLSVDMGILGGAIHGEPGPLTEETEAAFYEGARKASIVASATSSDAGSAGMSAPGSAVSSSARLANHQRSGSIASLSGWDGIPGPLLDGEDWTKLEVNDTRSRSSSVAAPYI</sequence>
<keyword evidence="2" id="KW-0694">RNA-binding</keyword>
<dbReference type="CDD" id="cd00105">
    <property type="entry name" value="KH-I"/>
    <property type="match status" value="1"/>
</dbReference>
<dbReference type="InterPro" id="IPR004088">
    <property type="entry name" value="KH_dom_type_1"/>
</dbReference>
<name>A0A3N4KMA6_9PEZI</name>
<dbReference type="InParanoid" id="A0A3N4KMA6"/>
<dbReference type="Proteomes" id="UP000277580">
    <property type="component" value="Unassembled WGS sequence"/>
</dbReference>
<evidence type="ECO:0000256" key="2">
    <source>
        <dbReference type="PROSITE-ProRule" id="PRU00117"/>
    </source>
</evidence>
<dbReference type="PANTHER" id="PTHR10627">
    <property type="entry name" value="SCP160"/>
    <property type="match status" value="1"/>
</dbReference>
<dbReference type="Pfam" id="PF00013">
    <property type="entry name" value="KH_1"/>
    <property type="match status" value="2"/>
</dbReference>
<feature type="region of interest" description="Disordered" evidence="3">
    <location>
        <begin position="1"/>
        <end position="51"/>
    </location>
</feature>
<evidence type="ECO:0000313" key="6">
    <source>
        <dbReference type="Proteomes" id="UP000277580"/>
    </source>
</evidence>
<dbReference type="GO" id="GO:0003729">
    <property type="term" value="F:mRNA binding"/>
    <property type="evidence" value="ECO:0007669"/>
    <property type="project" value="TreeGrafter"/>
</dbReference>
<evidence type="ECO:0000259" key="4">
    <source>
        <dbReference type="SMART" id="SM00322"/>
    </source>
</evidence>
<feature type="compositionally biased region" description="Basic residues" evidence="3">
    <location>
        <begin position="1"/>
        <end position="17"/>
    </location>
</feature>
<dbReference type="STRING" id="1392247.A0A3N4KMA6"/>
<protein>
    <recommendedName>
        <fullName evidence="4">K Homology domain-containing protein</fullName>
    </recommendedName>
</protein>
<dbReference type="AlphaFoldDB" id="A0A3N4KMA6"/>
<keyword evidence="1" id="KW-0677">Repeat</keyword>
<dbReference type="PANTHER" id="PTHR10627:SF76">
    <property type="entry name" value="KH DOMAIN-CONTAINING PROTEIN YLL032C"/>
    <property type="match status" value="1"/>
</dbReference>
<dbReference type="OrthoDB" id="271862at2759"/>
<dbReference type="PROSITE" id="PS50084">
    <property type="entry name" value="KH_TYPE_1"/>
    <property type="match status" value="2"/>
</dbReference>
<feature type="domain" description="K Homology" evidence="4">
    <location>
        <begin position="269"/>
        <end position="349"/>
    </location>
</feature>
<dbReference type="Gene3D" id="3.30.1370.10">
    <property type="entry name" value="K Homology domain, type 1"/>
    <property type="match status" value="3"/>
</dbReference>
<dbReference type="SUPFAM" id="SSF54791">
    <property type="entry name" value="Eukaryotic type KH-domain (KH-domain type I)"/>
    <property type="match status" value="3"/>
</dbReference>
<proteinExistence type="predicted"/>
<evidence type="ECO:0000256" key="3">
    <source>
        <dbReference type="SAM" id="MobiDB-lite"/>
    </source>
</evidence>
<dbReference type="Pfam" id="PF24563">
    <property type="entry name" value="KH_Mug60-KHD4"/>
    <property type="match status" value="1"/>
</dbReference>
<feature type="domain" description="K Homology" evidence="4">
    <location>
        <begin position="657"/>
        <end position="724"/>
    </location>
</feature>
<reference evidence="5 6" key="1">
    <citation type="journal article" date="2018" name="Nat. Ecol. Evol.">
        <title>Pezizomycetes genomes reveal the molecular basis of ectomycorrhizal truffle lifestyle.</title>
        <authorList>
            <person name="Murat C."/>
            <person name="Payen T."/>
            <person name="Noel B."/>
            <person name="Kuo A."/>
            <person name="Morin E."/>
            <person name="Chen J."/>
            <person name="Kohler A."/>
            <person name="Krizsan K."/>
            <person name="Balestrini R."/>
            <person name="Da Silva C."/>
            <person name="Montanini B."/>
            <person name="Hainaut M."/>
            <person name="Levati E."/>
            <person name="Barry K.W."/>
            <person name="Belfiori B."/>
            <person name="Cichocki N."/>
            <person name="Clum A."/>
            <person name="Dockter R.B."/>
            <person name="Fauchery L."/>
            <person name="Guy J."/>
            <person name="Iotti M."/>
            <person name="Le Tacon F."/>
            <person name="Lindquist E.A."/>
            <person name="Lipzen A."/>
            <person name="Malagnac F."/>
            <person name="Mello A."/>
            <person name="Molinier V."/>
            <person name="Miyauchi S."/>
            <person name="Poulain J."/>
            <person name="Riccioni C."/>
            <person name="Rubini A."/>
            <person name="Sitrit Y."/>
            <person name="Splivallo R."/>
            <person name="Traeger S."/>
            <person name="Wang M."/>
            <person name="Zifcakova L."/>
            <person name="Wipf D."/>
            <person name="Zambonelli A."/>
            <person name="Paolocci F."/>
            <person name="Nowrousian M."/>
            <person name="Ottonello S."/>
            <person name="Baldrian P."/>
            <person name="Spatafora J.W."/>
            <person name="Henrissat B."/>
            <person name="Nagy L.G."/>
            <person name="Aury J.M."/>
            <person name="Wincker P."/>
            <person name="Grigoriev I.V."/>
            <person name="Bonfante P."/>
            <person name="Martin F.M."/>
        </authorList>
    </citation>
    <scope>NUCLEOTIDE SEQUENCE [LARGE SCALE GENOMIC DNA]</scope>
    <source>
        <strain evidence="5 6">CCBAS932</strain>
    </source>
</reference>